<gene>
    <name evidence="1" type="ORF">BO85DRAFT_463633</name>
</gene>
<keyword evidence="2" id="KW-1185">Reference proteome</keyword>
<dbReference type="Proteomes" id="UP000249526">
    <property type="component" value="Unassembled WGS sequence"/>
</dbReference>
<dbReference type="EMBL" id="KZ825082">
    <property type="protein sequence ID" value="RAH52649.1"/>
    <property type="molecule type" value="Genomic_DNA"/>
</dbReference>
<accession>A0A8G1QU63</accession>
<reference evidence="1 2" key="1">
    <citation type="submission" date="2018-02" db="EMBL/GenBank/DDBJ databases">
        <title>The genomes of Aspergillus section Nigri reveals drivers in fungal speciation.</title>
        <authorList>
            <consortium name="DOE Joint Genome Institute"/>
            <person name="Vesth T.C."/>
            <person name="Nybo J."/>
            <person name="Theobald S."/>
            <person name="Brandl J."/>
            <person name="Frisvad J.C."/>
            <person name="Nielsen K.F."/>
            <person name="Lyhne E.K."/>
            <person name="Kogle M.E."/>
            <person name="Kuo A."/>
            <person name="Riley R."/>
            <person name="Clum A."/>
            <person name="Nolan M."/>
            <person name="Lipzen A."/>
            <person name="Salamov A."/>
            <person name="Henrissat B."/>
            <person name="Wiebenga A."/>
            <person name="De vries R.P."/>
            <person name="Grigoriev I.V."/>
            <person name="Mortensen U.H."/>
            <person name="Andersen M.R."/>
            <person name="Baker S.E."/>
        </authorList>
    </citation>
    <scope>NUCLEOTIDE SEQUENCE [LARGE SCALE GENOMIC DNA]</scope>
    <source>
        <strain evidence="1 2">CBS 112811</strain>
    </source>
</reference>
<name>A0A8G1QU63_9EURO</name>
<dbReference type="AlphaFoldDB" id="A0A8G1QU63"/>
<sequence length="189" mass="20873">MSRLARSAIVIASSRSAILPHIPPPPTASASDPYAGDNNVRRLMAELTALYMLAWGRVCGLMIYPETTPTRDKELCSLSVSAGSPPLDSPMMVALVFTSRTSNMFRGRRPDMVCWNCLPIMVYNAGHHDTTARAISHISSLDSRKMLAVRVRRRPAPAAVCKESVGRGEAKYIHLLSWRIHRNSNTNTQ</sequence>
<proteinExistence type="predicted"/>
<organism evidence="1 2">
    <name type="scientific">Aspergillus piperis CBS 112811</name>
    <dbReference type="NCBI Taxonomy" id="1448313"/>
    <lineage>
        <taxon>Eukaryota</taxon>
        <taxon>Fungi</taxon>
        <taxon>Dikarya</taxon>
        <taxon>Ascomycota</taxon>
        <taxon>Pezizomycotina</taxon>
        <taxon>Eurotiomycetes</taxon>
        <taxon>Eurotiomycetidae</taxon>
        <taxon>Eurotiales</taxon>
        <taxon>Aspergillaceae</taxon>
        <taxon>Aspergillus</taxon>
        <taxon>Aspergillus subgen. Circumdati</taxon>
    </lineage>
</organism>
<evidence type="ECO:0000313" key="1">
    <source>
        <dbReference type="EMBL" id="RAH52649.1"/>
    </source>
</evidence>
<dbReference type="GeneID" id="37165339"/>
<protein>
    <submittedName>
        <fullName evidence="1">Uncharacterized protein</fullName>
    </submittedName>
</protein>
<dbReference type="RefSeq" id="XP_025510571.1">
    <property type="nucleotide sequence ID" value="XM_025661937.1"/>
</dbReference>
<evidence type="ECO:0000313" key="2">
    <source>
        <dbReference type="Proteomes" id="UP000249526"/>
    </source>
</evidence>